<comment type="similarity">
    <text evidence="2">Belongs to the glycosyltransferase 31 family. Beta3-Gal-T subfamily.</text>
</comment>
<evidence type="ECO:0000256" key="5">
    <source>
        <dbReference type="ARBA" id="ARBA00022989"/>
    </source>
</evidence>
<dbReference type="AlphaFoldDB" id="A0A0N5D6Q3"/>
<sequence>MHKVIVMLSRPMAASLRHISSNIFSQLIFGISIGALLGCFTLIDYETELSHFTQRLKTHQSDYAHNTNRNVSIFTDAYVKCVIYIHHTQSHKHKYILSLRDTYTKYCNDTIYVTNSENVRKDFSEELELAFVQTSKTLYHWELYREILKYCVRKKQEQPFWIVVGSEQTFVVMKNLRAMLAAHTPSKCIAFGRIYKIRNLLSYVFPLSSYTRILPQTGIVFSSKALERLVDTSCTGLLFHRSTSRALIRCSDLMNVELIDPVDKEKQHLFVPEGLKALIPNASTFSSKISKGSACCSDHTVSFGGVKYSEHRLLQFALSQIKMATL</sequence>
<keyword evidence="3 7" id="KW-0812">Transmembrane</keyword>
<dbReference type="OrthoDB" id="414175at2759"/>
<keyword evidence="6 7" id="KW-0472">Membrane</keyword>
<evidence type="ECO:0000256" key="1">
    <source>
        <dbReference type="ARBA" id="ARBA00004606"/>
    </source>
</evidence>
<evidence type="ECO:0000313" key="10">
    <source>
        <dbReference type="WBParaSite" id="TCLT_0000872201-mRNA-1"/>
    </source>
</evidence>
<dbReference type="PANTHER" id="PTHR23033">
    <property type="entry name" value="BETA1,3-GALACTOSYLTRANSFERASE"/>
    <property type="match status" value="1"/>
</dbReference>
<evidence type="ECO:0000313" key="8">
    <source>
        <dbReference type="EMBL" id="VDN06291.1"/>
    </source>
</evidence>
<evidence type="ECO:0000256" key="7">
    <source>
        <dbReference type="SAM" id="Phobius"/>
    </source>
</evidence>
<accession>A0A0N5D6Q3</accession>
<dbReference type="Gene3D" id="3.90.550.50">
    <property type="match status" value="1"/>
</dbReference>
<evidence type="ECO:0000256" key="3">
    <source>
        <dbReference type="ARBA" id="ARBA00022692"/>
    </source>
</evidence>
<dbReference type="GO" id="GO:0016263">
    <property type="term" value="F:glycoprotein-N-acetylgalactosamine 3-beta-galactosyltransferase activity"/>
    <property type="evidence" value="ECO:0007669"/>
    <property type="project" value="TreeGrafter"/>
</dbReference>
<dbReference type="OMA" id="DQTYLIV"/>
<keyword evidence="5 7" id="KW-1133">Transmembrane helix</keyword>
<keyword evidence="4" id="KW-0735">Signal-anchor</keyword>
<evidence type="ECO:0000256" key="6">
    <source>
        <dbReference type="ARBA" id="ARBA00023136"/>
    </source>
</evidence>
<evidence type="ECO:0000256" key="4">
    <source>
        <dbReference type="ARBA" id="ARBA00022968"/>
    </source>
</evidence>
<feature type="transmembrane region" description="Helical" evidence="7">
    <location>
        <begin position="21"/>
        <end position="43"/>
    </location>
</feature>
<evidence type="ECO:0000256" key="2">
    <source>
        <dbReference type="ARBA" id="ARBA00006462"/>
    </source>
</evidence>
<keyword evidence="9" id="KW-1185">Reference proteome</keyword>
<dbReference type="EMBL" id="UYYF01004673">
    <property type="protein sequence ID" value="VDN06291.1"/>
    <property type="molecule type" value="Genomic_DNA"/>
</dbReference>
<dbReference type="InterPro" id="IPR026050">
    <property type="entry name" value="C1GALT1/C1GALT1_chp1"/>
</dbReference>
<dbReference type="WBParaSite" id="TCLT_0000872201-mRNA-1">
    <property type="protein sequence ID" value="TCLT_0000872201-mRNA-1"/>
    <property type="gene ID" value="TCLT_0000872201"/>
</dbReference>
<evidence type="ECO:0000313" key="9">
    <source>
        <dbReference type="Proteomes" id="UP000276776"/>
    </source>
</evidence>
<proteinExistence type="inferred from homology"/>
<dbReference type="STRING" id="103827.A0A0N5D6Q3"/>
<dbReference type="Proteomes" id="UP000276776">
    <property type="component" value="Unassembled WGS sequence"/>
</dbReference>
<protein>
    <submittedName>
        <fullName evidence="10">Glycosyltransferase</fullName>
    </submittedName>
</protein>
<dbReference type="GO" id="GO:0016020">
    <property type="term" value="C:membrane"/>
    <property type="evidence" value="ECO:0007669"/>
    <property type="project" value="UniProtKB-SubCell"/>
</dbReference>
<name>A0A0N5D6Q3_THECL</name>
<organism evidence="10">
    <name type="scientific">Thelazia callipaeda</name>
    <name type="common">Oriental eyeworm</name>
    <name type="synonym">Parasitic nematode</name>
    <dbReference type="NCBI Taxonomy" id="103827"/>
    <lineage>
        <taxon>Eukaryota</taxon>
        <taxon>Metazoa</taxon>
        <taxon>Ecdysozoa</taxon>
        <taxon>Nematoda</taxon>
        <taxon>Chromadorea</taxon>
        <taxon>Rhabditida</taxon>
        <taxon>Spirurina</taxon>
        <taxon>Spiruromorpha</taxon>
        <taxon>Thelazioidea</taxon>
        <taxon>Thelaziidae</taxon>
        <taxon>Thelazia</taxon>
    </lineage>
</organism>
<reference evidence="8 9" key="2">
    <citation type="submission" date="2018-11" db="EMBL/GenBank/DDBJ databases">
        <authorList>
            <consortium name="Pathogen Informatics"/>
        </authorList>
    </citation>
    <scope>NUCLEOTIDE SEQUENCE [LARGE SCALE GENOMIC DNA]</scope>
</reference>
<dbReference type="PANTHER" id="PTHR23033:SF8">
    <property type="entry name" value="HEXOSYLTRANSFERASE"/>
    <property type="match status" value="1"/>
</dbReference>
<gene>
    <name evidence="8" type="ORF">TCLT_LOCUS8711</name>
</gene>
<reference evidence="10" key="1">
    <citation type="submission" date="2017-02" db="UniProtKB">
        <authorList>
            <consortium name="WormBaseParasite"/>
        </authorList>
    </citation>
    <scope>IDENTIFICATION</scope>
</reference>
<comment type="subcellular location">
    <subcellularLocation>
        <location evidence="1">Membrane</location>
        <topology evidence="1">Single-pass type II membrane protein</topology>
    </subcellularLocation>
</comment>